<gene>
    <name evidence="1" type="ORF">S12H4_32846</name>
</gene>
<reference evidence="1" key="1">
    <citation type="journal article" date="2014" name="Front. Microbiol.">
        <title>High frequency of phylogenetically diverse reductive dehalogenase-homologous genes in deep subseafloor sedimentary metagenomes.</title>
        <authorList>
            <person name="Kawai M."/>
            <person name="Futagami T."/>
            <person name="Toyoda A."/>
            <person name="Takaki Y."/>
            <person name="Nishi S."/>
            <person name="Hori S."/>
            <person name="Arai W."/>
            <person name="Tsubouchi T."/>
            <person name="Morono Y."/>
            <person name="Uchiyama I."/>
            <person name="Ito T."/>
            <person name="Fujiyama A."/>
            <person name="Inagaki F."/>
            <person name="Takami H."/>
        </authorList>
    </citation>
    <scope>NUCLEOTIDE SEQUENCE</scope>
    <source>
        <strain evidence="1">Expedition CK06-06</strain>
    </source>
</reference>
<feature type="non-terminal residue" evidence="1">
    <location>
        <position position="200"/>
    </location>
</feature>
<dbReference type="EMBL" id="BARW01019295">
    <property type="protein sequence ID" value="GAI93655.1"/>
    <property type="molecule type" value="Genomic_DNA"/>
</dbReference>
<sequence>MIGFGLEIVLDAVENSIADKAGPMLSMLQSTGELPAWLSGYVTELQNPTDQGSAVGLSGMAMGAASQMSSALLAPILRKINYAIDRTSQSARLSPGENFAARWRFPEYLGQLGDGLRDLGYGEEIEPVLEGLLRPRLSGAEGIRAAWLDNEDPGAVLAELKARGYLAKDIERLVTLLELRPGPTDLVRFGVREAWRDDVA</sequence>
<evidence type="ECO:0000313" key="1">
    <source>
        <dbReference type="EMBL" id="GAI93655.1"/>
    </source>
</evidence>
<name>X1U1F2_9ZZZZ</name>
<proteinExistence type="predicted"/>
<protein>
    <submittedName>
        <fullName evidence="1">Uncharacterized protein</fullName>
    </submittedName>
</protein>
<organism evidence="1">
    <name type="scientific">marine sediment metagenome</name>
    <dbReference type="NCBI Taxonomy" id="412755"/>
    <lineage>
        <taxon>unclassified sequences</taxon>
        <taxon>metagenomes</taxon>
        <taxon>ecological metagenomes</taxon>
    </lineage>
</organism>
<accession>X1U1F2</accession>
<dbReference type="AlphaFoldDB" id="X1U1F2"/>
<comment type="caution">
    <text evidence="1">The sequence shown here is derived from an EMBL/GenBank/DDBJ whole genome shotgun (WGS) entry which is preliminary data.</text>
</comment>